<comment type="function">
    <text evidence="4">Catalyzes the interconversion of L-alanine and D-alanine. May also act on other amino acids.</text>
</comment>
<evidence type="ECO:0000313" key="7">
    <source>
        <dbReference type="Proteomes" id="UP000643403"/>
    </source>
</evidence>
<dbReference type="Pfam" id="PF00842">
    <property type="entry name" value="Ala_racemase_C"/>
    <property type="match status" value="1"/>
</dbReference>
<dbReference type="EMBL" id="BMXY01000001">
    <property type="protein sequence ID" value="GGZ57943.1"/>
    <property type="molecule type" value="Genomic_DNA"/>
</dbReference>
<comment type="caution">
    <text evidence="6">The sequence shown here is derived from an EMBL/GenBank/DDBJ whole genome shotgun (WGS) entry which is preliminary data.</text>
</comment>
<dbReference type="PROSITE" id="PS00395">
    <property type="entry name" value="ALANINE_RACEMASE"/>
    <property type="match status" value="1"/>
</dbReference>
<evidence type="ECO:0000256" key="3">
    <source>
        <dbReference type="ARBA" id="ARBA00023235"/>
    </source>
</evidence>
<dbReference type="InterPro" id="IPR011079">
    <property type="entry name" value="Ala_racemase_C"/>
</dbReference>
<dbReference type="PRINTS" id="PR00992">
    <property type="entry name" value="ALARACEMASE"/>
</dbReference>
<feature type="binding site" evidence="4">
    <location>
        <position position="130"/>
    </location>
    <ligand>
        <name>substrate</name>
    </ligand>
</feature>
<feature type="active site" description="Proton acceptor; specific for L-alanine" evidence="4">
    <location>
        <position position="261"/>
    </location>
</feature>
<evidence type="ECO:0000259" key="5">
    <source>
        <dbReference type="SMART" id="SM01005"/>
    </source>
</evidence>
<feature type="binding site" evidence="4">
    <location>
        <position position="309"/>
    </location>
    <ligand>
        <name>substrate</name>
    </ligand>
</feature>
<dbReference type="InterPro" id="IPR009006">
    <property type="entry name" value="Ala_racemase/Decarboxylase_C"/>
</dbReference>
<name>A0ABQ3BU96_9GAMM</name>
<keyword evidence="3 4" id="KW-0413">Isomerase</keyword>
<evidence type="ECO:0000313" key="6">
    <source>
        <dbReference type="EMBL" id="GGZ57943.1"/>
    </source>
</evidence>
<dbReference type="InterPro" id="IPR001608">
    <property type="entry name" value="Ala_racemase_N"/>
</dbReference>
<dbReference type="SUPFAM" id="SSF51419">
    <property type="entry name" value="PLP-binding barrel"/>
    <property type="match status" value="1"/>
</dbReference>
<sequence>MARPTSATIHLDALRHNLGQVRALAPRSRAMAVVKADGYGHGLERVARALAGADAFGVAALSDAERLRAAGISQPILLLSGFDEPSDIERLRALNVWTAVHHVSQIEMLEQALPGEPLDCWLKLDSGMHRLGFAPEAFRAAYERLSAMRGGTVGDIVLMNHFASSDEFADSPSQGVQTREQLDVFRATTAGLDAGHSLANSAAVLGWPEAHGTWIRPGGALYGMSVVEGRTGADFGLRPAMTLSTRLIAVNRVRRGSRIGYAGTWECPEDMDIGVAAIGYGDGYPRAAPAGTPVRVAGHHTQVIGRVSMDLMTVDLRGVPGAKVGDPVTLWGEDLPVEIIAERAGTIGYELTCSITRRVRFIER</sequence>
<evidence type="ECO:0000256" key="2">
    <source>
        <dbReference type="ARBA" id="ARBA00022898"/>
    </source>
</evidence>
<proteinExistence type="inferred from homology"/>
<dbReference type="CDD" id="cd06827">
    <property type="entry name" value="PLPDE_III_AR_proteobact"/>
    <property type="match status" value="1"/>
</dbReference>
<protein>
    <recommendedName>
        <fullName evidence="4">Alanine racemase</fullName>
        <ecNumber evidence="4">5.1.1.1</ecNumber>
    </recommendedName>
</protein>
<keyword evidence="2 4" id="KW-0663">Pyridoxal phosphate</keyword>
<dbReference type="NCBIfam" id="TIGR00492">
    <property type="entry name" value="alr"/>
    <property type="match status" value="1"/>
</dbReference>
<dbReference type="InterPro" id="IPR029066">
    <property type="entry name" value="PLP-binding_barrel"/>
</dbReference>
<comment type="similarity">
    <text evidence="4">Belongs to the alanine racemase family.</text>
</comment>
<dbReference type="Pfam" id="PF01168">
    <property type="entry name" value="Ala_racemase_N"/>
    <property type="match status" value="1"/>
</dbReference>
<evidence type="ECO:0000256" key="1">
    <source>
        <dbReference type="ARBA" id="ARBA00001933"/>
    </source>
</evidence>
<comment type="pathway">
    <text evidence="4">Amino-acid biosynthesis; D-alanine biosynthesis; D-alanine from L-alanine: step 1/1.</text>
</comment>
<dbReference type="Gene3D" id="2.40.37.10">
    <property type="entry name" value="Lyase, Ornithine Decarboxylase, Chain A, domain 1"/>
    <property type="match status" value="1"/>
</dbReference>
<reference evidence="7" key="1">
    <citation type="journal article" date="2019" name="Int. J. Syst. Evol. Microbiol.">
        <title>The Global Catalogue of Microorganisms (GCM) 10K type strain sequencing project: providing services to taxonomists for standard genome sequencing and annotation.</title>
        <authorList>
            <consortium name="The Broad Institute Genomics Platform"/>
            <consortium name="The Broad Institute Genome Sequencing Center for Infectious Disease"/>
            <person name="Wu L."/>
            <person name="Ma J."/>
        </authorList>
    </citation>
    <scope>NUCLEOTIDE SEQUENCE [LARGE SCALE GENOMIC DNA]</scope>
    <source>
        <strain evidence="7">KCTC 22558</strain>
    </source>
</reference>
<dbReference type="SUPFAM" id="SSF50621">
    <property type="entry name" value="Alanine racemase C-terminal domain-like"/>
    <property type="match status" value="1"/>
</dbReference>
<dbReference type="Proteomes" id="UP000643403">
    <property type="component" value="Unassembled WGS sequence"/>
</dbReference>
<dbReference type="HAMAP" id="MF_01201">
    <property type="entry name" value="Ala_racemase"/>
    <property type="match status" value="1"/>
</dbReference>
<dbReference type="PANTHER" id="PTHR30511:SF0">
    <property type="entry name" value="ALANINE RACEMASE, CATABOLIC-RELATED"/>
    <property type="match status" value="1"/>
</dbReference>
<feature type="modified residue" description="N6-(pyridoxal phosphate)lysine" evidence="4">
    <location>
        <position position="35"/>
    </location>
</feature>
<dbReference type="InterPro" id="IPR000821">
    <property type="entry name" value="Ala_racemase"/>
</dbReference>
<dbReference type="InterPro" id="IPR020622">
    <property type="entry name" value="Ala_racemase_pyridoxalP-BS"/>
</dbReference>
<dbReference type="Gene3D" id="3.20.20.10">
    <property type="entry name" value="Alanine racemase"/>
    <property type="match status" value="1"/>
</dbReference>
<keyword evidence="7" id="KW-1185">Reference proteome</keyword>
<feature type="active site" description="Proton acceptor; specific for D-alanine" evidence="4">
    <location>
        <position position="35"/>
    </location>
</feature>
<dbReference type="RefSeq" id="WP_189447318.1">
    <property type="nucleotide sequence ID" value="NZ_BMXY01000001.1"/>
</dbReference>
<organism evidence="6 7">
    <name type="scientific">Cognatilysobacter xinjiangensis</name>
    <dbReference type="NCBI Taxonomy" id="546892"/>
    <lineage>
        <taxon>Bacteria</taxon>
        <taxon>Pseudomonadati</taxon>
        <taxon>Pseudomonadota</taxon>
        <taxon>Gammaproteobacteria</taxon>
        <taxon>Lysobacterales</taxon>
        <taxon>Lysobacteraceae</taxon>
        <taxon>Cognatilysobacter</taxon>
    </lineage>
</organism>
<gene>
    <name evidence="6" type="primary">alr1</name>
    <name evidence="6" type="ORF">GCM10008101_09520</name>
</gene>
<dbReference type="EC" id="5.1.1.1" evidence="4"/>
<dbReference type="PANTHER" id="PTHR30511">
    <property type="entry name" value="ALANINE RACEMASE"/>
    <property type="match status" value="1"/>
</dbReference>
<dbReference type="SMART" id="SM01005">
    <property type="entry name" value="Ala_racemase_C"/>
    <property type="match status" value="1"/>
</dbReference>
<evidence type="ECO:0000256" key="4">
    <source>
        <dbReference type="HAMAP-Rule" id="MF_01201"/>
    </source>
</evidence>
<comment type="cofactor">
    <cofactor evidence="1 4">
        <name>pyridoxal 5'-phosphate</name>
        <dbReference type="ChEBI" id="CHEBI:597326"/>
    </cofactor>
</comment>
<accession>A0ABQ3BU96</accession>
<feature type="domain" description="Alanine racemase C-terminal" evidence="5">
    <location>
        <begin position="240"/>
        <end position="364"/>
    </location>
</feature>
<comment type="catalytic activity">
    <reaction evidence="4">
        <text>L-alanine = D-alanine</text>
        <dbReference type="Rhea" id="RHEA:20249"/>
        <dbReference type="ChEBI" id="CHEBI:57416"/>
        <dbReference type="ChEBI" id="CHEBI:57972"/>
        <dbReference type="EC" id="5.1.1.1"/>
    </reaction>
</comment>